<evidence type="ECO:0000313" key="3">
    <source>
        <dbReference type="EMBL" id="KAF3594902.1"/>
    </source>
</evidence>
<dbReference type="EMBL" id="QGKV02000299">
    <property type="protein sequence ID" value="KAF3594902.1"/>
    <property type="molecule type" value="Genomic_DNA"/>
</dbReference>
<feature type="coiled-coil region" evidence="1">
    <location>
        <begin position="196"/>
        <end position="223"/>
    </location>
</feature>
<accession>A0ABQ7ECV1</accession>
<protein>
    <submittedName>
        <fullName evidence="3">Uncharacterized protein</fullName>
    </submittedName>
</protein>
<comment type="caution">
    <text evidence="3">The sequence shown here is derived from an EMBL/GenBank/DDBJ whole genome shotgun (WGS) entry which is preliminary data.</text>
</comment>
<evidence type="ECO:0000256" key="2">
    <source>
        <dbReference type="SAM" id="MobiDB-lite"/>
    </source>
</evidence>
<feature type="compositionally biased region" description="Basic and acidic residues" evidence="2">
    <location>
        <begin position="238"/>
        <end position="247"/>
    </location>
</feature>
<dbReference type="PANTHER" id="PTHR34057:SF19">
    <property type="entry name" value="GENOME ASSEMBLY, CHROMOSOME: A01"/>
    <property type="match status" value="1"/>
</dbReference>
<reference evidence="3 4" key="1">
    <citation type="journal article" date="2020" name="BMC Genomics">
        <title>Intraspecific diversification of the crop wild relative Brassica cretica Lam. using demographic model selection.</title>
        <authorList>
            <person name="Kioukis A."/>
            <person name="Michalopoulou V.A."/>
            <person name="Briers L."/>
            <person name="Pirintsos S."/>
            <person name="Studholme D.J."/>
            <person name="Pavlidis P."/>
            <person name="Sarris P.F."/>
        </authorList>
    </citation>
    <scope>NUCLEOTIDE SEQUENCE [LARGE SCALE GENOMIC DNA]</scope>
    <source>
        <strain evidence="4">cv. PFS-1207/04</strain>
    </source>
</reference>
<dbReference type="CDD" id="cd11650">
    <property type="entry name" value="AT4G37440_like"/>
    <property type="match status" value="1"/>
</dbReference>
<sequence length="350" mass="40355">MMLKSNKKQSEDQEGEEILCQSSSSSFGDSMCAGFEAESMLSKDYPLPESCSIGTELLGLRKKKVTDEWRRFSQPLMWRCKWLELKVKEIESQARGYDKEVQSYYQSKQFDLEKSKPCYGDDQTQRKSVVFKRGRRRRVEETTDVSAYISNHNVFSYAEKRKPTTLKPQCPVPGRKEDESEDDCFVCESHCSDDLLGEILCKIDEAQDKAKRLKKRVDELMMMCKSHTSSMPRTIARSRSDVTARNQREGTVQIGRQRVSADHSEDVLMIPQPPPPFEVDGQLLFNNSPNPYGGLRFPTIEDMLMDGDEYEGEPDKDELDHCFMKLMNEFGEETIMSEEEEEDNDVIPPH</sequence>
<feature type="region of interest" description="Disordered" evidence="2">
    <location>
        <begin position="228"/>
        <end position="247"/>
    </location>
</feature>
<organism evidence="3 4">
    <name type="scientific">Brassica cretica</name>
    <name type="common">Mustard</name>
    <dbReference type="NCBI Taxonomy" id="69181"/>
    <lineage>
        <taxon>Eukaryota</taxon>
        <taxon>Viridiplantae</taxon>
        <taxon>Streptophyta</taxon>
        <taxon>Embryophyta</taxon>
        <taxon>Tracheophyta</taxon>
        <taxon>Spermatophyta</taxon>
        <taxon>Magnoliopsida</taxon>
        <taxon>eudicotyledons</taxon>
        <taxon>Gunneridae</taxon>
        <taxon>Pentapetalae</taxon>
        <taxon>rosids</taxon>
        <taxon>malvids</taxon>
        <taxon>Brassicales</taxon>
        <taxon>Brassicaceae</taxon>
        <taxon>Brassiceae</taxon>
        <taxon>Brassica</taxon>
    </lineage>
</organism>
<gene>
    <name evidence="3" type="ORF">DY000_02026401</name>
</gene>
<dbReference type="InterPro" id="IPR038745">
    <property type="entry name" value="AT4G37440-like"/>
</dbReference>
<evidence type="ECO:0000256" key="1">
    <source>
        <dbReference type="SAM" id="Coils"/>
    </source>
</evidence>
<keyword evidence="4" id="KW-1185">Reference proteome</keyword>
<name>A0ABQ7ECV1_BRACR</name>
<evidence type="ECO:0000313" key="4">
    <source>
        <dbReference type="Proteomes" id="UP000266723"/>
    </source>
</evidence>
<dbReference type="PANTHER" id="PTHR34057">
    <property type="entry name" value="ELONGATION FACTOR"/>
    <property type="match status" value="1"/>
</dbReference>
<keyword evidence="1" id="KW-0175">Coiled coil</keyword>
<proteinExistence type="predicted"/>
<dbReference type="Proteomes" id="UP000266723">
    <property type="component" value="Unassembled WGS sequence"/>
</dbReference>
<feature type="region of interest" description="Disordered" evidence="2">
    <location>
        <begin position="1"/>
        <end position="27"/>
    </location>
</feature>